<feature type="region of interest" description="Disordered" evidence="1">
    <location>
        <begin position="1"/>
        <end position="20"/>
    </location>
</feature>
<evidence type="ECO:0000313" key="3">
    <source>
        <dbReference type="Proteomes" id="UP000008744"/>
    </source>
</evidence>
<dbReference type="GO" id="GO:0036400">
    <property type="term" value="F:short neuropeptide F receptor activity"/>
    <property type="evidence" value="ECO:0007669"/>
    <property type="project" value="EnsemblMetazoa"/>
</dbReference>
<dbReference type="HOGENOM" id="CLU_2690447_0_0_1"/>
<name>B4GRY5_DROPE</name>
<keyword evidence="3" id="KW-1185">Reference proteome</keyword>
<dbReference type="eggNOG" id="KOG3656">
    <property type="taxonomic scope" value="Eukaryota"/>
</dbReference>
<dbReference type="STRING" id="7234.B4GRY5"/>
<organism evidence="3">
    <name type="scientific">Drosophila persimilis</name>
    <name type="common">Fruit fly</name>
    <dbReference type="NCBI Taxonomy" id="7234"/>
    <lineage>
        <taxon>Eukaryota</taxon>
        <taxon>Metazoa</taxon>
        <taxon>Ecdysozoa</taxon>
        <taxon>Arthropoda</taxon>
        <taxon>Hexapoda</taxon>
        <taxon>Insecta</taxon>
        <taxon>Pterygota</taxon>
        <taxon>Neoptera</taxon>
        <taxon>Endopterygota</taxon>
        <taxon>Diptera</taxon>
        <taxon>Brachycera</taxon>
        <taxon>Muscomorpha</taxon>
        <taxon>Ephydroidea</taxon>
        <taxon>Drosophilidae</taxon>
        <taxon>Drosophila</taxon>
        <taxon>Sophophora</taxon>
    </lineage>
</organism>
<dbReference type="AlphaFoldDB" id="B4GRY5"/>
<dbReference type="Proteomes" id="UP000008744">
    <property type="component" value="Unassembled WGS sequence"/>
</dbReference>
<protein>
    <submittedName>
        <fullName evidence="2">GL24843</fullName>
    </submittedName>
</protein>
<evidence type="ECO:0000256" key="1">
    <source>
        <dbReference type="SAM" id="MobiDB-lite"/>
    </source>
</evidence>
<sequence>MRRVRRRTDEDGDYIDSGDEQTVEVRFSETPFVSSDNTTGISILETSATSCRESDVMVELAEGGGGGEIGTRIN</sequence>
<reference evidence="2 3" key="1">
    <citation type="journal article" date="2007" name="Nature">
        <title>Evolution of genes and genomes on the Drosophila phylogeny.</title>
        <authorList>
            <consortium name="Drosophila 12 Genomes Consortium"/>
            <person name="Clark A.G."/>
            <person name="Eisen M.B."/>
            <person name="Smith D.R."/>
            <person name="Bergman C.M."/>
            <person name="Oliver B."/>
            <person name="Markow T.A."/>
            <person name="Kaufman T.C."/>
            <person name="Kellis M."/>
            <person name="Gelbart W."/>
            <person name="Iyer V.N."/>
            <person name="Pollard D.A."/>
            <person name="Sackton T.B."/>
            <person name="Larracuente A.M."/>
            <person name="Singh N.D."/>
            <person name="Abad J.P."/>
            <person name="Abt D.N."/>
            <person name="Adryan B."/>
            <person name="Aguade M."/>
            <person name="Akashi H."/>
            <person name="Anderson W.W."/>
            <person name="Aquadro C.F."/>
            <person name="Ardell D.H."/>
            <person name="Arguello R."/>
            <person name="Artieri C.G."/>
            <person name="Barbash D.A."/>
            <person name="Barker D."/>
            <person name="Barsanti P."/>
            <person name="Batterham P."/>
            <person name="Batzoglou S."/>
            <person name="Begun D."/>
            <person name="Bhutkar A."/>
            <person name="Blanco E."/>
            <person name="Bosak S.A."/>
            <person name="Bradley R.K."/>
            <person name="Brand A.D."/>
            <person name="Brent M.R."/>
            <person name="Brooks A.N."/>
            <person name="Brown R.H."/>
            <person name="Butlin R.K."/>
            <person name="Caggese C."/>
            <person name="Calvi B.R."/>
            <person name="Bernardo de Carvalho A."/>
            <person name="Caspi A."/>
            <person name="Castrezana S."/>
            <person name="Celniker S.E."/>
            <person name="Chang J.L."/>
            <person name="Chapple C."/>
            <person name="Chatterji S."/>
            <person name="Chinwalla A."/>
            <person name="Civetta A."/>
            <person name="Clifton S.W."/>
            <person name="Comeron J.M."/>
            <person name="Costello J.C."/>
            <person name="Coyne J.A."/>
            <person name="Daub J."/>
            <person name="David R.G."/>
            <person name="Delcher A.L."/>
            <person name="Delehaunty K."/>
            <person name="Do C.B."/>
            <person name="Ebling H."/>
            <person name="Edwards K."/>
            <person name="Eickbush T."/>
            <person name="Evans J.D."/>
            <person name="Filipski A."/>
            <person name="Findeiss S."/>
            <person name="Freyhult E."/>
            <person name="Fulton L."/>
            <person name="Fulton R."/>
            <person name="Garcia A.C."/>
            <person name="Gardiner A."/>
            <person name="Garfield D.A."/>
            <person name="Garvin B.E."/>
            <person name="Gibson G."/>
            <person name="Gilbert D."/>
            <person name="Gnerre S."/>
            <person name="Godfrey J."/>
            <person name="Good R."/>
            <person name="Gotea V."/>
            <person name="Gravely B."/>
            <person name="Greenberg A.J."/>
            <person name="Griffiths-Jones S."/>
            <person name="Gross S."/>
            <person name="Guigo R."/>
            <person name="Gustafson E.A."/>
            <person name="Haerty W."/>
            <person name="Hahn M.W."/>
            <person name="Halligan D.L."/>
            <person name="Halpern A.L."/>
            <person name="Halter G.M."/>
            <person name="Han M.V."/>
            <person name="Heger A."/>
            <person name="Hillier L."/>
            <person name="Hinrichs A.S."/>
            <person name="Holmes I."/>
            <person name="Hoskins R.A."/>
            <person name="Hubisz M.J."/>
            <person name="Hultmark D."/>
            <person name="Huntley M.A."/>
            <person name="Jaffe D.B."/>
            <person name="Jagadeeshan S."/>
            <person name="Jeck W.R."/>
            <person name="Johnson J."/>
            <person name="Jones C.D."/>
            <person name="Jordan W.C."/>
            <person name="Karpen G.H."/>
            <person name="Kataoka E."/>
            <person name="Keightley P.D."/>
            <person name="Kheradpour P."/>
            <person name="Kirkness E.F."/>
            <person name="Koerich L.B."/>
            <person name="Kristiansen K."/>
            <person name="Kudrna D."/>
            <person name="Kulathinal R.J."/>
            <person name="Kumar S."/>
            <person name="Kwok R."/>
            <person name="Lander E."/>
            <person name="Langley C.H."/>
            <person name="Lapoint R."/>
            <person name="Lazzaro B.P."/>
            <person name="Lee S.J."/>
            <person name="Levesque L."/>
            <person name="Li R."/>
            <person name="Lin C.F."/>
            <person name="Lin M.F."/>
            <person name="Lindblad-Toh K."/>
            <person name="Llopart A."/>
            <person name="Long M."/>
            <person name="Low L."/>
            <person name="Lozovsky E."/>
            <person name="Lu J."/>
            <person name="Luo M."/>
            <person name="Machado C.A."/>
            <person name="Makalowski W."/>
            <person name="Marzo M."/>
            <person name="Matsuda M."/>
            <person name="Matzkin L."/>
            <person name="McAllister B."/>
            <person name="McBride C.S."/>
            <person name="McKernan B."/>
            <person name="McKernan K."/>
            <person name="Mendez-Lago M."/>
            <person name="Minx P."/>
            <person name="Mollenhauer M.U."/>
            <person name="Montooth K."/>
            <person name="Mount S.M."/>
            <person name="Mu X."/>
            <person name="Myers E."/>
            <person name="Negre B."/>
            <person name="Newfeld S."/>
            <person name="Nielsen R."/>
            <person name="Noor M.A."/>
            <person name="O'Grady P."/>
            <person name="Pachter L."/>
            <person name="Papaceit M."/>
            <person name="Parisi M.J."/>
            <person name="Parisi M."/>
            <person name="Parts L."/>
            <person name="Pedersen J.S."/>
            <person name="Pesole G."/>
            <person name="Phillippy A.M."/>
            <person name="Ponting C.P."/>
            <person name="Pop M."/>
            <person name="Porcelli D."/>
            <person name="Powell J.R."/>
            <person name="Prohaska S."/>
            <person name="Pruitt K."/>
            <person name="Puig M."/>
            <person name="Quesneville H."/>
            <person name="Ram K.R."/>
            <person name="Rand D."/>
            <person name="Rasmussen M.D."/>
            <person name="Reed L.K."/>
            <person name="Reenan R."/>
            <person name="Reily A."/>
            <person name="Remington K.A."/>
            <person name="Rieger T.T."/>
            <person name="Ritchie M.G."/>
            <person name="Robin C."/>
            <person name="Rogers Y.H."/>
            <person name="Rohde C."/>
            <person name="Rozas J."/>
            <person name="Rubenfield M.J."/>
            <person name="Ruiz A."/>
            <person name="Russo S."/>
            <person name="Salzberg S.L."/>
            <person name="Sanchez-Gracia A."/>
            <person name="Saranga D.J."/>
            <person name="Sato H."/>
            <person name="Schaeffer S.W."/>
            <person name="Schatz M.C."/>
            <person name="Schlenke T."/>
            <person name="Schwartz R."/>
            <person name="Segarra C."/>
            <person name="Singh R.S."/>
            <person name="Sirot L."/>
            <person name="Sirota M."/>
            <person name="Sisneros N.B."/>
            <person name="Smith C.D."/>
            <person name="Smith T.F."/>
            <person name="Spieth J."/>
            <person name="Stage D.E."/>
            <person name="Stark A."/>
            <person name="Stephan W."/>
            <person name="Strausberg R.L."/>
            <person name="Strempel S."/>
            <person name="Sturgill D."/>
            <person name="Sutton G."/>
            <person name="Sutton G.G."/>
            <person name="Tao W."/>
            <person name="Teichmann S."/>
            <person name="Tobari Y.N."/>
            <person name="Tomimura Y."/>
            <person name="Tsolas J.M."/>
            <person name="Valente V.L."/>
            <person name="Venter E."/>
            <person name="Venter J.C."/>
            <person name="Vicario S."/>
            <person name="Vieira F.G."/>
            <person name="Vilella A.J."/>
            <person name="Villasante A."/>
            <person name="Walenz B."/>
            <person name="Wang J."/>
            <person name="Wasserman M."/>
            <person name="Watts T."/>
            <person name="Wilson D."/>
            <person name="Wilson R.K."/>
            <person name="Wing R.A."/>
            <person name="Wolfner M.F."/>
            <person name="Wong A."/>
            <person name="Wong G.K."/>
            <person name="Wu C.I."/>
            <person name="Wu G."/>
            <person name="Yamamoto D."/>
            <person name="Yang H.P."/>
            <person name="Yang S.P."/>
            <person name="Yorke J.A."/>
            <person name="Yoshida K."/>
            <person name="Zdobnov E."/>
            <person name="Zhang P."/>
            <person name="Zhang Y."/>
            <person name="Zimin A.V."/>
            <person name="Baldwin J."/>
            <person name="Abdouelleil A."/>
            <person name="Abdulkadir J."/>
            <person name="Abebe A."/>
            <person name="Abera B."/>
            <person name="Abreu J."/>
            <person name="Acer S.C."/>
            <person name="Aftuck L."/>
            <person name="Alexander A."/>
            <person name="An P."/>
            <person name="Anderson E."/>
            <person name="Anderson S."/>
            <person name="Arachi H."/>
            <person name="Azer M."/>
            <person name="Bachantsang P."/>
            <person name="Barry A."/>
            <person name="Bayul T."/>
            <person name="Berlin A."/>
            <person name="Bessette D."/>
            <person name="Bloom T."/>
            <person name="Blye J."/>
            <person name="Boguslavskiy L."/>
            <person name="Bonnet C."/>
            <person name="Boukhgalter B."/>
            <person name="Bourzgui I."/>
            <person name="Brown A."/>
            <person name="Cahill P."/>
            <person name="Channer S."/>
            <person name="Cheshatsang Y."/>
            <person name="Chuda L."/>
            <person name="Citroen M."/>
            <person name="Collymore A."/>
            <person name="Cooke P."/>
            <person name="Costello M."/>
            <person name="D'Aco K."/>
            <person name="Daza R."/>
            <person name="De Haan G."/>
            <person name="DeGray S."/>
            <person name="DeMaso C."/>
            <person name="Dhargay N."/>
            <person name="Dooley K."/>
            <person name="Dooley E."/>
            <person name="Doricent M."/>
            <person name="Dorje P."/>
            <person name="Dorjee K."/>
            <person name="Dupes A."/>
            <person name="Elong R."/>
            <person name="Falk J."/>
            <person name="Farina A."/>
            <person name="Faro S."/>
            <person name="Ferguson D."/>
            <person name="Fisher S."/>
            <person name="Foley C.D."/>
            <person name="Franke A."/>
            <person name="Friedrich D."/>
            <person name="Gadbois L."/>
            <person name="Gearin G."/>
            <person name="Gearin C.R."/>
            <person name="Giannoukos G."/>
            <person name="Goode T."/>
            <person name="Graham J."/>
            <person name="Grandbois E."/>
            <person name="Grewal S."/>
            <person name="Gyaltsen K."/>
            <person name="Hafez N."/>
            <person name="Hagos B."/>
            <person name="Hall J."/>
            <person name="Henson C."/>
            <person name="Hollinger A."/>
            <person name="Honan T."/>
            <person name="Huard M.D."/>
            <person name="Hughes L."/>
            <person name="Hurhula B."/>
            <person name="Husby M.E."/>
            <person name="Kamat A."/>
            <person name="Kanga B."/>
            <person name="Kashin S."/>
            <person name="Khazanovich D."/>
            <person name="Kisner P."/>
            <person name="Lance K."/>
            <person name="Lara M."/>
            <person name="Lee W."/>
            <person name="Lennon N."/>
            <person name="Letendre F."/>
            <person name="LeVine R."/>
            <person name="Lipovsky A."/>
            <person name="Liu X."/>
            <person name="Liu J."/>
            <person name="Liu S."/>
            <person name="Lokyitsang T."/>
            <person name="Lokyitsang Y."/>
            <person name="Lubonja R."/>
            <person name="Lui A."/>
            <person name="MacDonald P."/>
            <person name="Magnisalis V."/>
            <person name="Maru K."/>
            <person name="Matthews C."/>
            <person name="McCusker W."/>
            <person name="McDonough S."/>
            <person name="Mehta T."/>
            <person name="Meldrim J."/>
            <person name="Meneus L."/>
            <person name="Mihai O."/>
            <person name="Mihalev A."/>
            <person name="Mihova T."/>
            <person name="Mittelman R."/>
            <person name="Mlenga V."/>
            <person name="Montmayeur A."/>
            <person name="Mulrain L."/>
            <person name="Navidi A."/>
            <person name="Naylor J."/>
            <person name="Negash T."/>
            <person name="Nguyen T."/>
            <person name="Nguyen N."/>
            <person name="Nicol R."/>
            <person name="Norbu C."/>
            <person name="Norbu N."/>
            <person name="Novod N."/>
            <person name="O'Neill B."/>
            <person name="Osman S."/>
            <person name="Markiewicz E."/>
            <person name="Oyono O.L."/>
            <person name="Patti C."/>
            <person name="Phunkhang P."/>
            <person name="Pierre F."/>
            <person name="Priest M."/>
            <person name="Raghuraman S."/>
            <person name="Rege F."/>
            <person name="Reyes R."/>
            <person name="Rise C."/>
            <person name="Rogov P."/>
            <person name="Ross K."/>
            <person name="Ryan E."/>
            <person name="Settipalli S."/>
            <person name="Shea T."/>
            <person name="Sherpa N."/>
            <person name="Shi L."/>
            <person name="Shih D."/>
            <person name="Sparrow T."/>
            <person name="Spaulding J."/>
            <person name="Stalker J."/>
            <person name="Stange-Thomann N."/>
            <person name="Stavropoulos S."/>
            <person name="Stone C."/>
            <person name="Strader C."/>
            <person name="Tesfaye S."/>
            <person name="Thomson T."/>
            <person name="Thoulutsang Y."/>
            <person name="Thoulutsang D."/>
            <person name="Topham K."/>
            <person name="Topping I."/>
            <person name="Tsamla T."/>
            <person name="Vassiliev H."/>
            <person name="Vo A."/>
            <person name="Wangchuk T."/>
            <person name="Wangdi T."/>
            <person name="Weiand M."/>
            <person name="Wilkinson J."/>
            <person name="Wilson A."/>
            <person name="Yadav S."/>
            <person name="Young G."/>
            <person name="Yu Q."/>
            <person name="Zembek L."/>
            <person name="Zhong D."/>
            <person name="Zimmer A."/>
            <person name="Zwirko Z."/>
            <person name="Jaffe D.B."/>
            <person name="Alvarez P."/>
            <person name="Brockman W."/>
            <person name="Butler J."/>
            <person name="Chin C."/>
            <person name="Gnerre S."/>
            <person name="Grabherr M."/>
            <person name="Kleber M."/>
            <person name="Mauceli E."/>
            <person name="MacCallum I."/>
        </authorList>
    </citation>
    <scope>NUCLEOTIDE SEQUENCE [LARGE SCALE GENOMIC DNA]</scope>
    <source>
        <strain evidence="3">MSH-3 / Tucson 14011-0111.49</strain>
    </source>
</reference>
<feature type="compositionally biased region" description="Acidic residues" evidence="1">
    <location>
        <begin position="10"/>
        <end position="20"/>
    </location>
</feature>
<dbReference type="GO" id="GO:0070374">
    <property type="term" value="P:positive regulation of ERK1 and ERK2 cascade"/>
    <property type="evidence" value="ECO:0007669"/>
    <property type="project" value="EnsemblMetazoa"/>
</dbReference>
<dbReference type="EMBL" id="CH479188">
    <property type="protein sequence ID" value="EDW40520.1"/>
    <property type="molecule type" value="Genomic_DNA"/>
</dbReference>
<dbReference type="OrthoDB" id="9046662at2759"/>
<dbReference type="GO" id="GO:2000253">
    <property type="term" value="P:positive regulation of feeding behavior"/>
    <property type="evidence" value="ECO:0007669"/>
    <property type="project" value="EnsemblMetazoa"/>
</dbReference>
<dbReference type="GO" id="GO:0005886">
    <property type="term" value="C:plasma membrane"/>
    <property type="evidence" value="ECO:0007669"/>
    <property type="project" value="EnsemblMetazoa"/>
</dbReference>
<evidence type="ECO:0000313" key="2">
    <source>
        <dbReference type="EMBL" id="EDW40520.1"/>
    </source>
</evidence>
<dbReference type="GO" id="GO:0040018">
    <property type="term" value="P:positive regulation of multicellular organism growth"/>
    <property type="evidence" value="ECO:0007669"/>
    <property type="project" value="EnsemblMetazoa"/>
</dbReference>
<gene>
    <name evidence="2" type="primary">Dper\GL24843</name>
    <name evidence="2" type="ORF">Dper_GL24843</name>
</gene>
<proteinExistence type="predicted"/>
<accession>B4GRY5</accession>